<evidence type="ECO:0000313" key="3">
    <source>
        <dbReference type="Proteomes" id="UP000683360"/>
    </source>
</evidence>
<evidence type="ECO:0000259" key="1">
    <source>
        <dbReference type="PROSITE" id="PS50940"/>
    </source>
</evidence>
<proteinExistence type="predicted"/>
<dbReference type="Proteomes" id="UP000683360">
    <property type="component" value="Unassembled WGS sequence"/>
</dbReference>
<dbReference type="EMBL" id="CAJPWZ010001663">
    <property type="protein sequence ID" value="CAG2220509.1"/>
    <property type="molecule type" value="Genomic_DNA"/>
</dbReference>
<dbReference type="OrthoDB" id="439917at2759"/>
<dbReference type="GO" id="GO:0005576">
    <property type="term" value="C:extracellular region"/>
    <property type="evidence" value="ECO:0007669"/>
    <property type="project" value="InterPro"/>
</dbReference>
<dbReference type="Pfam" id="PF01607">
    <property type="entry name" value="CBM_14"/>
    <property type="match status" value="1"/>
</dbReference>
<sequence>MNAHIWLFVIEPQLNHSVTRYNDSIHVHCEMTNTCKTSSVALFLNDGESSRLIPVMNDCSNHDRKSSSKVSADAIIPTWRFSGNQTISCVPLMTDPELAANLTSTTGIPVCQGTDCVPNCKDNPHGIAYYGDKHICNIFYQCSNGEIVLQNCSSSTYWAQSECTCVHFDDDICDRKTYRFLKPVLFLKNALMHRGCKSKHNSIQ</sequence>
<evidence type="ECO:0000313" key="2">
    <source>
        <dbReference type="EMBL" id="CAG2220509.1"/>
    </source>
</evidence>
<dbReference type="Gene3D" id="3.20.20.80">
    <property type="entry name" value="Glycosidases"/>
    <property type="match status" value="1"/>
</dbReference>
<protein>
    <recommendedName>
        <fullName evidence="1">Chitin-binding type-2 domain-containing protein</fullName>
    </recommendedName>
</protein>
<dbReference type="GO" id="GO:0008061">
    <property type="term" value="F:chitin binding"/>
    <property type="evidence" value="ECO:0007669"/>
    <property type="project" value="InterPro"/>
</dbReference>
<dbReference type="AlphaFoldDB" id="A0A8S3SI92"/>
<accession>A0A8S3SI92</accession>
<gene>
    <name evidence="2" type="ORF">MEDL_34003</name>
</gene>
<reference evidence="2" key="1">
    <citation type="submission" date="2021-03" db="EMBL/GenBank/DDBJ databases">
        <authorList>
            <person name="Bekaert M."/>
        </authorList>
    </citation>
    <scope>NUCLEOTIDE SEQUENCE</scope>
</reference>
<dbReference type="InterPro" id="IPR036508">
    <property type="entry name" value="Chitin-bd_dom_sf"/>
</dbReference>
<comment type="caution">
    <text evidence="2">The sequence shown here is derived from an EMBL/GenBank/DDBJ whole genome shotgun (WGS) entry which is preliminary data.</text>
</comment>
<keyword evidence="3" id="KW-1185">Reference proteome</keyword>
<dbReference type="SUPFAM" id="SSF57625">
    <property type="entry name" value="Invertebrate chitin-binding proteins"/>
    <property type="match status" value="1"/>
</dbReference>
<name>A0A8S3SI92_MYTED</name>
<organism evidence="2 3">
    <name type="scientific">Mytilus edulis</name>
    <name type="common">Blue mussel</name>
    <dbReference type="NCBI Taxonomy" id="6550"/>
    <lineage>
        <taxon>Eukaryota</taxon>
        <taxon>Metazoa</taxon>
        <taxon>Spiralia</taxon>
        <taxon>Lophotrochozoa</taxon>
        <taxon>Mollusca</taxon>
        <taxon>Bivalvia</taxon>
        <taxon>Autobranchia</taxon>
        <taxon>Pteriomorphia</taxon>
        <taxon>Mytilida</taxon>
        <taxon>Mytiloidea</taxon>
        <taxon>Mytilidae</taxon>
        <taxon>Mytilinae</taxon>
        <taxon>Mytilus</taxon>
    </lineage>
</organism>
<dbReference type="PROSITE" id="PS50940">
    <property type="entry name" value="CHIT_BIND_II"/>
    <property type="match status" value="1"/>
</dbReference>
<dbReference type="InterPro" id="IPR002557">
    <property type="entry name" value="Chitin-bd_dom"/>
</dbReference>
<feature type="domain" description="Chitin-binding type-2" evidence="1">
    <location>
        <begin position="117"/>
        <end position="175"/>
    </location>
</feature>